<protein>
    <recommendedName>
        <fullName evidence="7">DNA-directed RNA polymerase III subunit RPC6</fullName>
    </recommendedName>
</protein>
<name>A0A835E064_9POAL</name>
<comment type="subcellular location">
    <subcellularLocation>
        <location evidence="1">Nucleus</location>
    </subcellularLocation>
</comment>
<comment type="caution">
    <text evidence="5">The sequence shown here is derived from an EMBL/GenBank/DDBJ whole genome shotgun (WGS) entry which is preliminary data.</text>
</comment>
<keyword evidence="2" id="KW-0240">DNA-directed RNA polymerase</keyword>
<dbReference type="InterPro" id="IPR016049">
    <property type="entry name" value="RNA_pol_Rpc34-like"/>
</dbReference>
<evidence type="ECO:0000256" key="3">
    <source>
        <dbReference type="ARBA" id="ARBA00023163"/>
    </source>
</evidence>
<gene>
    <name evidence="5" type="ORF">HU200_058780</name>
</gene>
<dbReference type="SUPFAM" id="SSF46785">
    <property type="entry name" value="Winged helix' DNA-binding domain"/>
    <property type="match status" value="1"/>
</dbReference>
<organism evidence="5 6">
    <name type="scientific">Digitaria exilis</name>
    <dbReference type="NCBI Taxonomy" id="1010633"/>
    <lineage>
        <taxon>Eukaryota</taxon>
        <taxon>Viridiplantae</taxon>
        <taxon>Streptophyta</taxon>
        <taxon>Embryophyta</taxon>
        <taxon>Tracheophyta</taxon>
        <taxon>Spermatophyta</taxon>
        <taxon>Magnoliopsida</taxon>
        <taxon>Liliopsida</taxon>
        <taxon>Poales</taxon>
        <taxon>Poaceae</taxon>
        <taxon>PACMAD clade</taxon>
        <taxon>Panicoideae</taxon>
        <taxon>Panicodae</taxon>
        <taxon>Paniceae</taxon>
        <taxon>Anthephorinae</taxon>
        <taxon>Digitaria</taxon>
    </lineage>
</organism>
<keyword evidence="4" id="KW-0539">Nucleus</keyword>
<evidence type="ECO:0008006" key="7">
    <source>
        <dbReference type="Google" id="ProtNLM"/>
    </source>
</evidence>
<accession>A0A835E064</accession>
<dbReference type="GO" id="GO:0006383">
    <property type="term" value="P:transcription by RNA polymerase III"/>
    <property type="evidence" value="ECO:0007669"/>
    <property type="project" value="InterPro"/>
</dbReference>
<dbReference type="GO" id="GO:0005666">
    <property type="term" value="C:RNA polymerase III complex"/>
    <property type="evidence" value="ECO:0007669"/>
    <property type="project" value="InterPro"/>
</dbReference>
<proteinExistence type="predicted"/>
<dbReference type="InterPro" id="IPR007832">
    <property type="entry name" value="RNA_pol_Rpc34"/>
</dbReference>
<evidence type="ECO:0000256" key="1">
    <source>
        <dbReference type="ARBA" id="ARBA00004123"/>
    </source>
</evidence>
<dbReference type="PANTHER" id="PTHR12780">
    <property type="entry name" value="RNA POLYMERASE III DNA DIRECTED , 39KD SUBUNIT-RELATED"/>
    <property type="match status" value="1"/>
</dbReference>
<evidence type="ECO:0000313" key="6">
    <source>
        <dbReference type="Proteomes" id="UP000636709"/>
    </source>
</evidence>
<evidence type="ECO:0000256" key="2">
    <source>
        <dbReference type="ARBA" id="ARBA00022478"/>
    </source>
</evidence>
<evidence type="ECO:0000256" key="4">
    <source>
        <dbReference type="ARBA" id="ARBA00023242"/>
    </source>
</evidence>
<dbReference type="Pfam" id="PF05158">
    <property type="entry name" value="RNA_pol_Rpc34"/>
    <property type="match status" value="1"/>
</dbReference>
<keyword evidence="6" id="KW-1185">Reference proteome</keyword>
<dbReference type="InterPro" id="IPR036390">
    <property type="entry name" value="WH_DNA-bd_sf"/>
</dbReference>
<evidence type="ECO:0000313" key="5">
    <source>
        <dbReference type="EMBL" id="KAF8658946.1"/>
    </source>
</evidence>
<dbReference type="OrthoDB" id="613763at2759"/>
<sequence length="264" mass="28436">MDTEASFPGGSGPDLAPAPQTISAGILTNLQLRQREVYQAVFAAGGSDATVQGLRGATGLSGDAYRNQVRSLVRMGVLKEVQDARNIRRKLYMAIEFGPTGEVSSGGSWYHDERVDVDAVAAARRRCLAQVARFGAATVDMIRAGITRDEPRAGYAKVDVVRTMVLDRSVEEVTSTGEGEFAAVRWGMKCYQGVTKKELEGMIEGIPCGVCPMIGECSPEGVISPYDTPTLPGSHVSVSETARYFSDTCTFNFRHLSDTSLTRP</sequence>
<keyword evidence="3" id="KW-0804">Transcription</keyword>
<dbReference type="EMBL" id="JACEFO010002477">
    <property type="protein sequence ID" value="KAF8658946.1"/>
    <property type="molecule type" value="Genomic_DNA"/>
</dbReference>
<reference evidence="5" key="1">
    <citation type="submission" date="2020-07" db="EMBL/GenBank/DDBJ databases">
        <title>Genome sequence and genetic diversity analysis of an under-domesticated orphan crop, white fonio (Digitaria exilis).</title>
        <authorList>
            <person name="Bennetzen J.L."/>
            <person name="Chen S."/>
            <person name="Ma X."/>
            <person name="Wang X."/>
            <person name="Yssel A.E.J."/>
            <person name="Chaluvadi S.R."/>
            <person name="Johnson M."/>
            <person name="Gangashetty P."/>
            <person name="Hamidou F."/>
            <person name="Sanogo M.D."/>
            <person name="Zwaenepoel A."/>
            <person name="Wallace J."/>
            <person name="Van De Peer Y."/>
            <person name="Van Deynze A."/>
        </authorList>
    </citation>
    <scope>NUCLEOTIDE SEQUENCE</scope>
    <source>
        <tissue evidence="5">Leaves</tissue>
    </source>
</reference>
<dbReference type="Proteomes" id="UP000636709">
    <property type="component" value="Unassembled WGS sequence"/>
</dbReference>
<dbReference type="AlphaFoldDB" id="A0A835E064"/>